<dbReference type="Pfam" id="PF00903">
    <property type="entry name" value="Glyoxalase"/>
    <property type="match status" value="1"/>
</dbReference>
<accession>A0A220MF51</accession>
<dbReference type="AlphaFoldDB" id="A0A220MF51"/>
<dbReference type="InterPro" id="IPR004360">
    <property type="entry name" value="Glyas_Fos-R_dOase_dom"/>
</dbReference>
<dbReference type="InterPro" id="IPR029068">
    <property type="entry name" value="Glyas_Bleomycin-R_OHBP_Dase"/>
</dbReference>
<dbReference type="InterPro" id="IPR037523">
    <property type="entry name" value="VOC_core"/>
</dbReference>
<dbReference type="PANTHER" id="PTHR36113">
    <property type="entry name" value="LYASE, PUTATIVE-RELATED-RELATED"/>
    <property type="match status" value="1"/>
</dbReference>
<dbReference type="Proteomes" id="UP000197781">
    <property type="component" value="Chromosome"/>
</dbReference>
<evidence type="ECO:0000259" key="1">
    <source>
        <dbReference type="PROSITE" id="PS51819"/>
    </source>
</evidence>
<feature type="domain" description="VOC" evidence="1">
    <location>
        <begin position="2"/>
        <end position="116"/>
    </location>
</feature>
<dbReference type="InterPro" id="IPR051332">
    <property type="entry name" value="Fosfomycin_Res_Enzymes"/>
</dbReference>
<dbReference type="CDD" id="cd06587">
    <property type="entry name" value="VOC"/>
    <property type="match status" value="1"/>
</dbReference>
<sequence length="116" mass="13014">MKLNHVNLTVTDVPAASDFLEKYFGLKKLDTSDDARGDNFGVLFDDNGLVFTLMKGAEVQYPKTFHIGFIQESEEKVNEINQRLKEDGYKVAPPVRSHGWTFYVKAPGGFTVEVLA</sequence>
<dbReference type="PROSITE" id="PS51819">
    <property type="entry name" value="VOC"/>
    <property type="match status" value="1"/>
</dbReference>
<dbReference type="EMBL" id="CP018145">
    <property type="protein sequence ID" value="ASJ53687.1"/>
    <property type="molecule type" value="Genomic_DNA"/>
</dbReference>
<dbReference type="PANTHER" id="PTHR36113:SF3">
    <property type="entry name" value="SLL5075 PROTEIN"/>
    <property type="match status" value="1"/>
</dbReference>
<dbReference type="Gene3D" id="3.10.180.10">
    <property type="entry name" value="2,3-Dihydroxybiphenyl 1,2-Dioxygenase, domain 1"/>
    <property type="match status" value="1"/>
</dbReference>
<evidence type="ECO:0000313" key="3">
    <source>
        <dbReference type="Proteomes" id="UP000197781"/>
    </source>
</evidence>
<evidence type="ECO:0000313" key="2">
    <source>
        <dbReference type="EMBL" id="ASJ53687.1"/>
    </source>
</evidence>
<proteinExistence type="predicted"/>
<organism evidence="2 3">
    <name type="scientific">Brevibacillus formosus</name>
    <dbReference type="NCBI Taxonomy" id="54913"/>
    <lineage>
        <taxon>Bacteria</taxon>
        <taxon>Bacillati</taxon>
        <taxon>Bacillota</taxon>
        <taxon>Bacilli</taxon>
        <taxon>Bacillales</taxon>
        <taxon>Paenibacillaceae</taxon>
        <taxon>Brevibacillus</taxon>
    </lineage>
</organism>
<dbReference type="SUPFAM" id="SSF54593">
    <property type="entry name" value="Glyoxalase/Bleomycin resistance protein/Dihydroxybiphenyl dioxygenase"/>
    <property type="match status" value="1"/>
</dbReference>
<name>A0A220MF51_9BACL</name>
<protein>
    <submittedName>
        <fullName evidence="2">Glyoxalase</fullName>
    </submittedName>
</protein>
<gene>
    <name evidence="2" type="ORF">BP422_09045</name>
</gene>
<reference evidence="2 3" key="1">
    <citation type="submission" date="2016-11" db="EMBL/GenBank/DDBJ databases">
        <authorList>
            <person name="Jaros S."/>
            <person name="Januszkiewicz K."/>
            <person name="Wedrychowicz H."/>
        </authorList>
    </citation>
    <scope>NUCLEOTIDE SEQUENCE [LARGE SCALE GENOMIC DNA]</scope>
    <source>
        <strain evidence="2 3">NF2</strain>
    </source>
</reference>
<dbReference type="KEGG" id="bfm:BP422_09045"/>
<dbReference type="RefSeq" id="WP_088907483.1">
    <property type="nucleotide sequence ID" value="NZ_CP018145.1"/>
</dbReference>